<dbReference type="InterPro" id="IPR001789">
    <property type="entry name" value="Sig_transdc_resp-reg_receiver"/>
</dbReference>
<dbReference type="Pfam" id="PF00486">
    <property type="entry name" value="Trans_reg_C"/>
    <property type="match status" value="1"/>
</dbReference>
<dbReference type="InterPro" id="IPR016032">
    <property type="entry name" value="Sig_transdc_resp-reg_C-effctor"/>
</dbReference>
<evidence type="ECO:0000256" key="7">
    <source>
        <dbReference type="PROSITE-ProRule" id="PRU00169"/>
    </source>
</evidence>
<gene>
    <name evidence="11" type="ORF">HNR10_002250</name>
</gene>
<dbReference type="Gene3D" id="3.40.50.2300">
    <property type="match status" value="1"/>
</dbReference>
<keyword evidence="5 8" id="KW-0238">DNA-binding</keyword>
<dbReference type="SUPFAM" id="SSF46894">
    <property type="entry name" value="C-terminal effector domain of the bipartite response regulators"/>
    <property type="match status" value="1"/>
</dbReference>
<organism evidence="11 12">
    <name type="scientific">Nocardiopsis aegyptia</name>
    <dbReference type="NCBI Taxonomy" id="220378"/>
    <lineage>
        <taxon>Bacteria</taxon>
        <taxon>Bacillati</taxon>
        <taxon>Actinomycetota</taxon>
        <taxon>Actinomycetes</taxon>
        <taxon>Streptosporangiales</taxon>
        <taxon>Nocardiopsidaceae</taxon>
        <taxon>Nocardiopsis</taxon>
    </lineage>
</organism>
<keyword evidence="4" id="KW-0805">Transcription regulation</keyword>
<comment type="subcellular location">
    <subcellularLocation>
        <location evidence="1">Cytoplasm</location>
    </subcellularLocation>
</comment>
<dbReference type="GO" id="GO:0000156">
    <property type="term" value="F:phosphorelay response regulator activity"/>
    <property type="evidence" value="ECO:0007669"/>
    <property type="project" value="TreeGrafter"/>
</dbReference>
<evidence type="ECO:0000256" key="2">
    <source>
        <dbReference type="ARBA" id="ARBA00022553"/>
    </source>
</evidence>
<dbReference type="InterPro" id="IPR001867">
    <property type="entry name" value="OmpR/PhoB-type_DNA-bd"/>
</dbReference>
<dbReference type="SMART" id="SM00862">
    <property type="entry name" value="Trans_reg_C"/>
    <property type="match status" value="1"/>
</dbReference>
<dbReference type="InterPro" id="IPR011006">
    <property type="entry name" value="CheY-like_superfamily"/>
</dbReference>
<dbReference type="PROSITE" id="PS50110">
    <property type="entry name" value="RESPONSE_REGULATORY"/>
    <property type="match status" value="1"/>
</dbReference>
<name>A0A7Z0JAF7_9ACTN</name>
<dbReference type="SMART" id="SM00448">
    <property type="entry name" value="REC"/>
    <property type="match status" value="1"/>
</dbReference>
<comment type="caution">
    <text evidence="11">The sequence shown here is derived from an EMBL/GenBank/DDBJ whole genome shotgun (WGS) entry which is preliminary data.</text>
</comment>
<sequence>MRIVLVDDEPALLRSVARSLRFEGYTVTTADDGPAALDAIAASRPDAVVLDLMLPTLGGIEVCRRMRAAGETVPVLMLTARDAVTDRVAGLDAGADDYLAKPFAYEELLARLRALLRRTRSTSSEGPLTAGPLLVDPTGWRATASGADLTLTRQEFLLLEVLVRHPGQVLTRSALYDHVWDGDLDESSNSLEVYVGYLRRKLAAAGADGLIHTVRGVGYTLRTDRSVTR</sequence>
<proteinExistence type="predicted"/>
<dbReference type="CDD" id="cd00383">
    <property type="entry name" value="trans_reg_C"/>
    <property type="match status" value="1"/>
</dbReference>
<dbReference type="GO" id="GO:0000976">
    <property type="term" value="F:transcription cis-regulatory region binding"/>
    <property type="evidence" value="ECO:0007669"/>
    <property type="project" value="TreeGrafter"/>
</dbReference>
<evidence type="ECO:0000256" key="8">
    <source>
        <dbReference type="PROSITE-ProRule" id="PRU01091"/>
    </source>
</evidence>
<dbReference type="GO" id="GO:0006355">
    <property type="term" value="P:regulation of DNA-templated transcription"/>
    <property type="evidence" value="ECO:0007669"/>
    <property type="project" value="InterPro"/>
</dbReference>
<keyword evidence="3" id="KW-0902">Two-component regulatory system</keyword>
<dbReference type="AlphaFoldDB" id="A0A7Z0JAF7"/>
<dbReference type="CDD" id="cd17627">
    <property type="entry name" value="REC_OmpR_PrrA-like"/>
    <property type="match status" value="1"/>
</dbReference>
<accession>A0A7Z0JAF7</accession>
<dbReference type="PANTHER" id="PTHR48111:SF22">
    <property type="entry name" value="REGULATOR OF RPOS"/>
    <property type="match status" value="1"/>
</dbReference>
<dbReference type="PANTHER" id="PTHR48111">
    <property type="entry name" value="REGULATOR OF RPOS"/>
    <property type="match status" value="1"/>
</dbReference>
<evidence type="ECO:0000256" key="4">
    <source>
        <dbReference type="ARBA" id="ARBA00023015"/>
    </source>
</evidence>
<feature type="domain" description="Response regulatory" evidence="9">
    <location>
        <begin position="2"/>
        <end position="116"/>
    </location>
</feature>
<evidence type="ECO:0000313" key="12">
    <source>
        <dbReference type="Proteomes" id="UP000572051"/>
    </source>
</evidence>
<dbReference type="Gene3D" id="6.10.250.690">
    <property type="match status" value="1"/>
</dbReference>
<dbReference type="EMBL" id="JACCFS010000001">
    <property type="protein sequence ID" value="NYJ34369.1"/>
    <property type="molecule type" value="Genomic_DNA"/>
</dbReference>
<dbReference type="FunFam" id="3.40.50.2300:FF:000001">
    <property type="entry name" value="DNA-binding response regulator PhoB"/>
    <property type="match status" value="1"/>
</dbReference>
<dbReference type="InterPro" id="IPR036388">
    <property type="entry name" value="WH-like_DNA-bd_sf"/>
</dbReference>
<evidence type="ECO:0000313" key="11">
    <source>
        <dbReference type="EMBL" id="NYJ34369.1"/>
    </source>
</evidence>
<evidence type="ECO:0000256" key="6">
    <source>
        <dbReference type="ARBA" id="ARBA00023163"/>
    </source>
</evidence>
<dbReference type="Pfam" id="PF00072">
    <property type="entry name" value="Response_reg"/>
    <property type="match status" value="1"/>
</dbReference>
<dbReference type="PROSITE" id="PS51755">
    <property type="entry name" value="OMPR_PHOB"/>
    <property type="match status" value="1"/>
</dbReference>
<keyword evidence="2 7" id="KW-0597">Phosphoprotein</keyword>
<evidence type="ECO:0000259" key="10">
    <source>
        <dbReference type="PROSITE" id="PS51755"/>
    </source>
</evidence>
<feature type="modified residue" description="4-aspartylphosphate" evidence="7">
    <location>
        <position position="51"/>
    </location>
</feature>
<dbReference type="RefSeq" id="WP_179822975.1">
    <property type="nucleotide sequence ID" value="NZ_JACCFS010000001.1"/>
</dbReference>
<reference evidence="11 12" key="1">
    <citation type="submission" date="2020-07" db="EMBL/GenBank/DDBJ databases">
        <title>Sequencing the genomes of 1000 actinobacteria strains.</title>
        <authorList>
            <person name="Klenk H.-P."/>
        </authorList>
    </citation>
    <scope>NUCLEOTIDE SEQUENCE [LARGE SCALE GENOMIC DNA]</scope>
    <source>
        <strain evidence="11 12">DSM 44442</strain>
    </source>
</reference>
<keyword evidence="6" id="KW-0804">Transcription</keyword>
<protein>
    <submittedName>
        <fullName evidence="11">Two-component system response regulator MprA</fullName>
    </submittedName>
</protein>
<dbReference type="FunFam" id="1.10.10.10:FF:000005">
    <property type="entry name" value="Two-component system response regulator"/>
    <property type="match status" value="1"/>
</dbReference>
<feature type="domain" description="OmpR/PhoB-type" evidence="10">
    <location>
        <begin position="125"/>
        <end position="223"/>
    </location>
</feature>
<dbReference type="SUPFAM" id="SSF52172">
    <property type="entry name" value="CheY-like"/>
    <property type="match status" value="1"/>
</dbReference>
<dbReference type="GO" id="GO:0032993">
    <property type="term" value="C:protein-DNA complex"/>
    <property type="evidence" value="ECO:0007669"/>
    <property type="project" value="TreeGrafter"/>
</dbReference>
<feature type="DNA-binding region" description="OmpR/PhoB-type" evidence="8">
    <location>
        <begin position="125"/>
        <end position="223"/>
    </location>
</feature>
<evidence type="ECO:0000259" key="9">
    <source>
        <dbReference type="PROSITE" id="PS50110"/>
    </source>
</evidence>
<evidence type="ECO:0000256" key="5">
    <source>
        <dbReference type="ARBA" id="ARBA00023125"/>
    </source>
</evidence>
<evidence type="ECO:0000256" key="1">
    <source>
        <dbReference type="ARBA" id="ARBA00004496"/>
    </source>
</evidence>
<dbReference type="Gene3D" id="1.10.10.10">
    <property type="entry name" value="Winged helix-like DNA-binding domain superfamily/Winged helix DNA-binding domain"/>
    <property type="match status" value="1"/>
</dbReference>
<evidence type="ECO:0000256" key="3">
    <source>
        <dbReference type="ARBA" id="ARBA00023012"/>
    </source>
</evidence>
<dbReference type="GO" id="GO:0005829">
    <property type="term" value="C:cytosol"/>
    <property type="evidence" value="ECO:0007669"/>
    <property type="project" value="TreeGrafter"/>
</dbReference>
<dbReference type="InterPro" id="IPR039420">
    <property type="entry name" value="WalR-like"/>
</dbReference>
<dbReference type="Proteomes" id="UP000572051">
    <property type="component" value="Unassembled WGS sequence"/>
</dbReference>
<keyword evidence="12" id="KW-1185">Reference proteome</keyword>